<dbReference type="GO" id="GO:0004222">
    <property type="term" value="F:metalloendopeptidase activity"/>
    <property type="evidence" value="ECO:0007669"/>
    <property type="project" value="InterPro"/>
</dbReference>
<comment type="caution">
    <text evidence="2">The sequence shown here is derived from an EMBL/GenBank/DDBJ whole genome shotgun (WGS) entry which is preliminary data.</text>
</comment>
<name>A0AAV5VPJ4_9BILA</name>
<accession>A0AAV5VPJ4</accession>
<sequence length="74" mass="8573">KITREQAFFYYTVMLHCSNDEYEMQSDHVHTPNRVRDNAGYSLMPEFTRAFGCKAGDAMYAEEESSCYLFGPQS</sequence>
<evidence type="ECO:0000313" key="3">
    <source>
        <dbReference type="Proteomes" id="UP001432322"/>
    </source>
</evidence>
<feature type="domain" description="Peptidase M13 C-terminal" evidence="1">
    <location>
        <begin position="2"/>
        <end position="67"/>
    </location>
</feature>
<feature type="non-terminal residue" evidence="2">
    <location>
        <position position="74"/>
    </location>
</feature>
<dbReference type="AlphaFoldDB" id="A0AAV5VPJ4"/>
<dbReference type="Pfam" id="PF01431">
    <property type="entry name" value="Peptidase_M13"/>
    <property type="match status" value="1"/>
</dbReference>
<dbReference type="PROSITE" id="PS51885">
    <property type="entry name" value="NEPRILYSIN"/>
    <property type="match status" value="1"/>
</dbReference>
<dbReference type="Gene3D" id="3.40.390.10">
    <property type="entry name" value="Collagenase (Catalytic Domain)"/>
    <property type="match status" value="1"/>
</dbReference>
<evidence type="ECO:0000259" key="1">
    <source>
        <dbReference type="Pfam" id="PF01431"/>
    </source>
</evidence>
<dbReference type="InterPro" id="IPR018497">
    <property type="entry name" value="Peptidase_M13_C"/>
</dbReference>
<organism evidence="2 3">
    <name type="scientific">Pristionchus fissidentatus</name>
    <dbReference type="NCBI Taxonomy" id="1538716"/>
    <lineage>
        <taxon>Eukaryota</taxon>
        <taxon>Metazoa</taxon>
        <taxon>Ecdysozoa</taxon>
        <taxon>Nematoda</taxon>
        <taxon>Chromadorea</taxon>
        <taxon>Rhabditida</taxon>
        <taxon>Rhabditina</taxon>
        <taxon>Diplogasteromorpha</taxon>
        <taxon>Diplogasteroidea</taxon>
        <taxon>Neodiplogasteridae</taxon>
        <taxon>Pristionchus</taxon>
    </lineage>
</organism>
<dbReference type="InterPro" id="IPR024079">
    <property type="entry name" value="MetalloPept_cat_dom_sf"/>
</dbReference>
<dbReference type="Proteomes" id="UP001432322">
    <property type="component" value="Unassembled WGS sequence"/>
</dbReference>
<keyword evidence="3" id="KW-1185">Reference proteome</keyword>
<dbReference type="SUPFAM" id="SSF55486">
    <property type="entry name" value="Metalloproteases ('zincins'), catalytic domain"/>
    <property type="match status" value="1"/>
</dbReference>
<dbReference type="InterPro" id="IPR000718">
    <property type="entry name" value="Peptidase_M13"/>
</dbReference>
<evidence type="ECO:0000313" key="2">
    <source>
        <dbReference type="EMBL" id="GMT21378.1"/>
    </source>
</evidence>
<feature type="non-terminal residue" evidence="2">
    <location>
        <position position="1"/>
    </location>
</feature>
<protein>
    <recommendedName>
        <fullName evidence="1">Peptidase M13 C-terminal domain-containing protein</fullName>
    </recommendedName>
</protein>
<dbReference type="GO" id="GO:0006508">
    <property type="term" value="P:proteolysis"/>
    <property type="evidence" value="ECO:0007669"/>
    <property type="project" value="InterPro"/>
</dbReference>
<dbReference type="EMBL" id="BTSY01000004">
    <property type="protein sequence ID" value="GMT21378.1"/>
    <property type="molecule type" value="Genomic_DNA"/>
</dbReference>
<reference evidence="2" key="1">
    <citation type="submission" date="2023-10" db="EMBL/GenBank/DDBJ databases">
        <title>Genome assembly of Pristionchus species.</title>
        <authorList>
            <person name="Yoshida K."/>
            <person name="Sommer R.J."/>
        </authorList>
    </citation>
    <scope>NUCLEOTIDE SEQUENCE</scope>
    <source>
        <strain evidence="2">RS5133</strain>
    </source>
</reference>
<proteinExistence type="predicted"/>
<gene>
    <name evidence="2" type="ORF">PFISCL1PPCAC_12675</name>
</gene>